<organism evidence="1">
    <name type="scientific">marine sediment metagenome</name>
    <dbReference type="NCBI Taxonomy" id="412755"/>
    <lineage>
        <taxon>unclassified sequences</taxon>
        <taxon>metagenomes</taxon>
        <taxon>ecological metagenomes</taxon>
    </lineage>
</organism>
<comment type="caution">
    <text evidence="1">The sequence shown here is derived from an EMBL/GenBank/DDBJ whole genome shotgun (WGS) entry which is preliminary data.</text>
</comment>
<dbReference type="EMBL" id="LAZR01036236">
    <property type="protein sequence ID" value="KKL25383.1"/>
    <property type="molecule type" value="Genomic_DNA"/>
</dbReference>
<evidence type="ECO:0000313" key="1">
    <source>
        <dbReference type="EMBL" id="KKL25383.1"/>
    </source>
</evidence>
<name>A0A0F9END3_9ZZZZ</name>
<sequence length="92" mass="9177">MATEQTVRTIVLNAGADLSAALLQFSVLKLDANGDVVLTADPADVPVGVLQNSPKDGEQALVALLDGAIVKMVAGAAIAANVLVTAHATVDG</sequence>
<protein>
    <submittedName>
        <fullName evidence="1">Uncharacterized protein</fullName>
    </submittedName>
</protein>
<reference evidence="1" key="1">
    <citation type="journal article" date="2015" name="Nature">
        <title>Complex archaea that bridge the gap between prokaryotes and eukaryotes.</title>
        <authorList>
            <person name="Spang A."/>
            <person name="Saw J.H."/>
            <person name="Jorgensen S.L."/>
            <person name="Zaremba-Niedzwiedzka K."/>
            <person name="Martijn J."/>
            <person name="Lind A.E."/>
            <person name="van Eijk R."/>
            <person name="Schleper C."/>
            <person name="Guy L."/>
            <person name="Ettema T.J."/>
        </authorList>
    </citation>
    <scope>NUCLEOTIDE SEQUENCE</scope>
</reference>
<gene>
    <name evidence="1" type="ORF">LCGC14_2405890</name>
</gene>
<dbReference type="AlphaFoldDB" id="A0A0F9END3"/>
<proteinExistence type="predicted"/>
<accession>A0A0F9END3</accession>
<feature type="non-terminal residue" evidence="1">
    <location>
        <position position="92"/>
    </location>
</feature>